<keyword evidence="13 18" id="KW-0472">Membrane</keyword>
<feature type="transmembrane region" description="Helical" evidence="18">
    <location>
        <begin position="295"/>
        <end position="314"/>
    </location>
</feature>
<feature type="domain" description="ABC transporter" evidence="19">
    <location>
        <begin position="609"/>
        <end position="846"/>
    </location>
</feature>
<evidence type="ECO:0000256" key="4">
    <source>
        <dbReference type="ARBA" id="ARBA00022448"/>
    </source>
</evidence>
<dbReference type="EMBL" id="JACHEU010000003">
    <property type="protein sequence ID" value="MBB6013990.1"/>
    <property type="molecule type" value="Genomic_DNA"/>
</dbReference>
<keyword evidence="9" id="KW-0547">Nucleotide-binding</keyword>
<comment type="caution">
    <text evidence="22">The sequence shown here is derived from an EMBL/GenBank/DDBJ whole genome shotgun (WGS) entry which is preliminary data.</text>
</comment>
<dbReference type="PROSITE" id="PS51384">
    <property type="entry name" value="FAD_FR"/>
    <property type="match status" value="1"/>
</dbReference>
<keyword evidence="11 22" id="KW-0067">ATP-binding</keyword>
<evidence type="ECO:0000256" key="12">
    <source>
        <dbReference type="ARBA" id="ARBA00022989"/>
    </source>
</evidence>
<feature type="transmembrane region" description="Helical" evidence="18">
    <location>
        <begin position="434"/>
        <end position="453"/>
    </location>
</feature>
<dbReference type="Pfam" id="PF00664">
    <property type="entry name" value="ABC_membrane"/>
    <property type="match status" value="1"/>
</dbReference>
<evidence type="ECO:0000256" key="7">
    <source>
        <dbReference type="ARBA" id="ARBA00022630"/>
    </source>
</evidence>
<dbReference type="Gene3D" id="2.40.30.10">
    <property type="entry name" value="Translation factors"/>
    <property type="match status" value="1"/>
</dbReference>
<keyword evidence="23" id="KW-1185">Reference proteome</keyword>
<proteinExistence type="inferred from homology"/>
<dbReference type="Proteomes" id="UP000533306">
    <property type="component" value="Unassembled WGS sequence"/>
</dbReference>
<reference evidence="22 23" key="1">
    <citation type="submission" date="2020-08" db="EMBL/GenBank/DDBJ databases">
        <title>Genomic Encyclopedia of Type Strains, Phase IV (KMG-IV): sequencing the most valuable type-strain genomes for metagenomic binning, comparative biology and taxonomic classification.</title>
        <authorList>
            <person name="Goeker M."/>
        </authorList>
    </citation>
    <scope>NUCLEOTIDE SEQUENCE [LARGE SCALE GENOMIC DNA]</scope>
    <source>
        <strain evidence="22 23">DSM 11099</strain>
    </source>
</reference>
<evidence type="ECO:0000259" key="19">
    <source>
        <dbReference type="PROSITE" id="PS50893"/>
    </source>
</evidence>
<dbReference type="InterPro" id="IPR003593">
    <property type="entry name" value="AAA+_ATPase"/>
</dbReference>
<dbReference type="InterPro" id="IPR039421">
    <property type="entry name" value="Type_1_exporter"/>
</dbReference>
<evidence type="ECO:0000256" key="18">
    <source>
        <dbReference type="SAM" id="Phobius"/>
    </source>
</evidence>
<dbReference type="InterPro" id="IPR039261">
    <property type="entry name" value="FNR_nucleotide-bd"/>
</dbReference>
<comment type="similarity">
    <text evidence="16">Belongs to the SIP oxidoreductase family.</text>
</comment>
<keyword evidence="8 18" id="KW-0812">Transmembrane</keyword>
<accession>A0A7W9S537</accession>
<protein>
    <recommendedName>
        <fullName evidence="15">Mycobactin import ATP-binding/permease protein IrtA</fullName>
    </recommendedName>
</protein>
<evidence type="ECO:0000313" key="22">
    <source>
        <dbReference type="EMBL" id="MBB6013990.1"/>
    </source>
</evidence>
<dbReference type="AlphaFoldDB" id="A0A7W9S537"/>
<evidence type="ECO:0000256" key="1">
    <source>
        <dbReference type="ARBA" id="ARBA00001974"/>
    </source>
</evidence>
<dbReference type="InterPro" id="IPR017927">
    <property type="entry name" value="FAD-bd_FR_type"/>
</dbReference>
<dbReference type="PROSITE" id="PS50929">
    <property type="entry name" value="ABC_TM1F"/>
    <property type="match status" value="1"/>
</dbReference>
<keyword evidence="12 18" id="KW-1133">Transmembrane helix</keyword>
<feature type="compositionally biased region" description="Basic and acidic residues" evidence="17">
    <location>
        <begin position="847"/>
        <end position="858"/>
    </location>
</feature>
<dbReference type="InterPro" id="IPR003439">
    <property type="entry name" value="ABC_transporter-like_ATP-bd"/>
</dbReference>
<dbReference type="PANTHER" id="PTHR24221:SF654">
    <property type="entry name" value="ATP-BINDING CASSETTE SUB-FAMILY B MEMBER 6"/>
    <property type="match status" value="1"/>
</dbReference>
<sequence length="869" mass="93913">MSARFQRTMMKALGATDHIMTVLSVTDLTPGYRRIRFSAPTMIDGRETPTASFVRLWAPDPDDPDKVHQRGYTLVEPDAEKGEVSFDFVLHQPMGPASAWAAAAQPGDTIAASYYMFHKFEPPENPEGYLLMGDPAALPAINAILEVLPPEADIVVILQAHLPEDRDIPVTPHPGAEVIWTGPGTNALAEAVPVRDWSNWYAWVAAENAAIKVLRATLNQTHGFPLTDIKHAAYWIRGKAMRLRKESGAAEAEPAPLPPPPAETVAAREAAPAKPRWRSQRGQELLDSLRWKLRAAGLLQAIISLMQLAPLVLLAELGRRLLGGEKSWDALSPLIIWAVVLYGAAATLSAVLMLWLHMVDAGFGHTLRQSIIAKLARLPLGWFTDRNAASVQQAVQEDAGRLHYMVTHAVPDIVAGIVTPVAAIAYLFTVDAALAGLLFVPLLAFVFLFANMMRGVADKLVQYANWTKRANAAAGAFIDALPVVRVFGGDGRSVRSVLEGQASFINGWQRPMAGRKVAAQLSIQPPSFLLLIVAVGSWRIISGRMEAADLLPFLFLGTAFGAQITSVLYGFVPMREARQAARRIGDLLEETELDRSRSTGVIPPGPLGLRFADVSFGYRPRKPVLKSIDLVLAPGTLTALVGPSGAGKSTLAGLPGRFHDVTEGSIRLLASNGEIDIRDVTPEALQRSVGFVFQDVRLIGGSLKDNIALARPGASMAEIEAAARAAQIHERIVAAPRGYDSIVGDEVRLSGGEAQRLSIARALLADPPILVLDEATAFADPESEHLVQKALGALIGRRTVLVVAHRLHTIVHADCIAVMQDGRIVQRGRHEELLARPGLYRDLWQAGEKRPPETKAPEPETMAAEGKAS</sequence>
<evidence type="ECO:0000256" key="15">
    <source>
        <dbReference type="ARBA" id="ARBA00023488"/>
    </source>
</evidence>
<dbReference type="PANTHER" id="PTHR24221">
    <property type="entry name" value="ATP-BINDING CASSETTE SUB-FAMILY B"/>
    <property type="match status" value="1"/>
</dbReference>
<dbReference type="InterPro" id="IPR036640">
    <property type="entry name" value="ABC1_TM_sf"/>
</dbReference>
<feature type="transmembrane region" description="Helical" evidence="18">
    <location>
        <begin position="334"/>
        <end position="356"/>
    </location>
</feature>
<keyword evidence="7" id="KW-0285">Flavoprotein</keyword>
<dbReference type="GO" id="GO:0140359">
    <property type="term" value="F:ABC-type transporter activity"/>
    <property type="evidence" value="ECO:0007669"/>
    <property type="project" value="InterPro"/>
</dbReference>
<comment type="cofactor">
    <cofactor evidence="1">
        <name>FAD</name>
        <dbReference type="ChEBI" id="CHEBI:57692"/>
    </cofactor>
</comment>
<dbReference type="InterPro" id="IPR013113">
    <property type="entry name" value="SIP_FAD-bd"/>
</dbReference>
<dbReference type="RefSeq" id="WP_183832172.1">
    <property type="nucleotide sequence ID" value="NZ_JACHEU010000003.1"/>
</dbReference>
<evidence type="ECO:0000256" key="3">
    <source>
        <dbReference type="ARBA" id="ARBA00005417"/>
    </source>
</evidence>
<dbReference type="GO" id="GO:0016887">
    <property type="term" value="F:ATP hydrolysis activity"/>
    <property type="evidence" value="ECO:0007669"/>
    <property type="project" value="InterPro"/>
</dbReference>
<dbReference type="GO" id="GO:0005886">
    <property type="term" value="C:plasma membrane"/>
    <property type="evidence" value="ECO:0007669"/>
    <property type="project" value="UniProtKB-SubCell"/>
</dbReference>
<dbReference type="GO" id="GO:0016491">
    <property type="term" value="F:oxidoreductase activity"/>
    <property type="evidence" value="ECO:0007669"/>
    <property type="project" value="InterPro"/>
</dbReference>
<evidence type="ECO:0000256" key="5">
    <source>
        <dbReference type="ARBA" id="ARBA00022475"/>
    </source>
</evidence>
<dbReference type="CDD" id="cd06193">
    <property type="entry name" value="siderophore_interacting"/>
    <property type="match status" value="1"/>
</dbReference>
<dbReference type="PROSITE" id="PS50893">
    <property type="entry name" value="ABC_TRANSPORTER_2"/>
    <property type="match status" value="1"/>
</dbReference>
<feature type="domain" description="ABC transmembrane type-1" evidence="20">
    <location>
        <begin position="295"/>
        <end position="576"/>
    </location>
</feature>
<evidence type="ECO:0000256" key="17">
    <source>
        <dbReference type="SAM" id="MobiDB-lite"/>
    </source>
</evidence>
<comment type="subunit">
    <text evidence="14">Forms a heterodimer with IrtB.</text>
</comment>
<evidence type="ECO:0000256" key="11">
    <source>
        <dbReference type="ARBA" id="ARBA00022840"/>
    </source>
</evidence>
<name>A0A7W9S537_9HYPH</name>
<feature type="domain" description="FAD-binding FR-type" evidence="21">
    <location>
        <begin position="15"/>
        <end position="123"/>
    </location>
</feature>
<evidence type="ECO:0000256" key="13">
    <source>
        <dbReference type="ARBA" id="ARBA00023136"/>
    </source>
</evidence>
<evidence type="ECO:0000256" key="2">
    <source>
        <dbReference type="ARBA" id="ARBA00004651"/>
    </source>
</evidence>
<keyword evidence="10" id="KW-0274">FAD</keyword>
<dbReference type="InterPro" id="IPR027417">
    <property type="entry name" value="P-loop_NTPase"/>
</dbReference>
<dbReference type="InterPro" id="IPR017871">
    <property type="entry name" value="ABC_transporter-like_CS"/>
</dbReference>
<keyword evidence="4" id="KW-0813">Transport</keyword>
<dbReference type="SUPFAM" id="SSF52540">
    <property type="entry name" value="P-loop containing nucleoside triphosphate hydrolases"/>
    <property type="match status" value="1"/>
</dbReference>
<feature type="transmembrane region" description="Helical" evidence="18">
    <location>
        <begin position="517"/>
        <end position="541"/>
    </location>
</feature>
<evidence type="ECO:0000313" key="23">
    <source>
        <dbReference type="Proteomes" id="UP000533306"/>
    </source>
</evidence>
<dbReference type="Gene3D" id="3.40.50.300">
    <property type="entry name" value="P-loop containing nucleotide triphosphate hydrolases"/>
    <property type="match status" value="1"/>
</dbReference>
<dbReference type="Pfam" id="PF08021">
    <property type="entry name" value="FAD_binding_9"/>
    <property type="match status" value="1"/>
</dbReference>
<gene>
    <name evidence="22" type="ORF">HNR59_003384</name>
</gene>
<dbReference type="Gene3D" id="1.20.1560.10">
    <property type="entry name" value="ABC transporter type 1, transmembrane domain"/>
    <property type="match status" value="1"/>
</dbReference>
<keyword evidence="6" id="KW-0762">Sugar transport</keyword>
<dbReference type="Pfam" id="PF04954">
    <property type="entry name" value="SIP"/>
    <property type="match status" value="1"/>
</dbReference>
<feature type="transmembrane region" description="Helical" evidence="18">
    <location>
        <begin position="553"/>
        <end position="572"/>
    </location>
</feature>
<evidence type="ECO:0000256" key="6">
    <source>
        <dbReference type="ARBA" id="ARBA00022597"/>
    </source>
</evidence>
<comment type="subcellular location">
    <subcellularLocation>
        <location evidence="2">Cell membrane</location>
        <topology evidence="2">Multi-pass membrane protein</topology>
    </subcellularLocation>
</comment>
<keyword evidence="5" id="KW-1003">Cell membrane</keyword>
<evidence type="ECO:0000256" key="14">
    <source>
        <dbReference type="ARBA" id="ARBA00023467"/>
    </source>
</evidence>
<dbReference type="InterPro" id="IPR017938">
    <property type="entry name" value="Riboflavin_synthase-like_b-brl"/>
</dbReference>
<evidence type="ECO:0000256" key="9">
    <source>
        <dbReference type="ARBA" id="ARBA00022741"/>
    </source>
</evidence>
<dbReference type="Gene3D" id="3.40.50.80">
    <property type="entry name" value="Nucleotide-binding domain of ferredoxin-NADP reductase (FNR) module"/>
    <property type="match status" value="1"/>
</dbReference>
<comment type="similarity">
    <text evidence="3">Belongs to the ABC transporter superfamily.</text>
</comment>
<evidence type="ECO:0000259" key="21">
    <source>
        <dbReference type="PROSITE" id="PS51384"/>
    </source>
</evidence>
<dbReference type="GO" id="GO:0005524">
    <property type="term" value="F:ATP binding"/>
    <property type="evidence" value="ECO:0007669"/>
    <property type="project" value="UniProtKB-KW"/>
</dbReference>
<dbReference type="PROSITE" id="PS00211">
    <property type="entry name" value="ABC_TRANSPORTER_1"/>
    <property type="match status" value="1"/>
</dbReference>
<keyword evidence="22" id="KW-0378">Hydrolase</keyword>
<evidence type="ECO:0000256" key="16">
    <source>
        <dbReference type="ARBA" id="ARBA00035644"/>
    </source>
</evidence>
<evidence type="ECO:0000256" key="10">
    <source>
        <dbReference type="ARBA" id="ARBA00022827"/>
    </source>
</evidence>
<dbReference type="SUPFAM" id="SSF63380">
    <property type="entry name" value="Riboflavin synthase domain-like"/>
    <property type="match status" value="1"/>
</dbReference>
<dbReference type="InterPro" id="IPR011527">
    <property type="entry name" value="ABC1_TM_dom"/>
</dbReference>
<feature type="region of interest" description="Disordered" evidence="17">
    <location>
        <begin position="844"/>
        <end position="869"/>
    </location>
</feature>
<evidence type="ECO:0000256" key="8">
    <source>
        <dbReference type="ARBA" id="ARBA00022692"/>
    </source>
</evidence>
<dbReference type="SUPFAM" id="SSF90123">
    <property type="entry name" value="ABC transporter transmembrane region"/>
    <property type="match status" value="1"/>
</dbReference>
<dbReference type="FunFam" id="3.40.50.300:FF:000221">
    <property type="entry name" value="Multidrug ABC transporter ATP-binding protein"/>
    <property type="match status" value="1"/>
</dbReference>
<dbReference type="InterPro" id="IPR007037">
    <property type="entry name" value="SIP_rossman_dom"/>
</dbReference>
<evidence type="ECO:0000259" key="20">
    <source>
        <dbReference type="PROSITE" id="PS50929"/>
    </source>
</evidence>
<dbReference type="SMART" id="SM00382">
    <property type="entry name" value="AAA"/>
    <property type="match status" value="1"/>
</dbReference>
<feature type="transmembrane region" description="Helical" evidence="18">
    <location>
        <begin position="409"/>
        <end position="428"/>
    </location>
</feature>
<organism evidence="22 23">
    <name type="scientific">Aquamicrobium lusatiense</name>
    <dbReference type="NCBI Taxonomy" id="89772"/>
    <lineage>
        <taxon>Bacteria</taxon>
        <taxon>Pseudomonadati</taxon>
        <taxon>Pseudomonadota</taxon>
        <taxon>Alphaproteobacteria</taxon>
        <taxon>Hyphomicrobiales</taxon>
        <taxon>Phyllobacteriaceae</taxon>
        <taxon>Aquamicrobium</taxon>
    </lineage>
</organism>
<dbReference type="Pfam" id="PF00005">
    <property type="entry name" value="ABC_tran"/>
    <property type="match status" value="1"/>
</dbReference>